<dbReference type="GO" id="GO:0030246">
    <property type="term" value="F:carbohydrate binding"/>
    <property type="evidence" value="ECO:0007669"/>
    <property type="project" value="UniProtKB-ARBA"/>
</dbReference>
<evidence type="ECO:0000313" key="5">
    <source>
        <dbReference type="EMBL" id="CAB4586322.1"/>
    </source>
</evidence>
<evidence type="ECO:0000313" key="6">
    <source>
        <dbReference type="EMBL" id="CAB4667296.1"/>
    </source>
</evidence>
<dbReference type="Gene3D" id="3.40.50.2300">
    <property type="match status" value="2"/>
</dbReference>
<organism evidence="10">
    <name type="scientific">freshwater metagenome</name>
    <dbReference type="NCBI Taxonomy" id="449393"/>
    <lineage>
        <taxon>unclassified sequences</taxon>
        <taxon>metagenomes</taxon>
        <taxon>ecological metagenomes</taxon>
    </lineage>
</organism>
<dbReference type="EMBL" id="CAFBQZ010000035">
    <property type="protein sequence ID" value="CAB5072415.1"/>
    <property type="molecule type" value="Genomic_DNA"/>
</dbReference>
<dbReference type="EMBL" id="CAFAAR010000051">
    <property type="protein sequence ID" value="CAB4804373.1"/>
    <property type="molecule type" value="Genomic_DNA"/>
</dbReference>
<dbReference type="PANTHER" id="PTHR46847:SF1">
    <property type="entry name" value="D-ALLOSE-BINDING PERIPLASMIC PROTEIN-RELATED"/>
    <property type="match status" value="1"/>
</dbReference>
<dbReference type="GO" id="GO:0030313">
    <property type="term" value="C:cell envelope"/>
    <property type="evidence" value="ECO:0007669"/>
    <property type="project" value="UniProtKB-SubCell"/>
</dbReference>
<comment type="similarity">
    <text evidence="2">Belongs to the bacterial solute-binding protein 2 family.</text>
</comment>
<gene>
    <name evidence="5" type="ORF">UFOPK1773_00515</name>
    <name evidence="6" type="ORF">UFOPK2288_00834</name>
    <name evidence="7" type="ORF">UFOPK2589_00909</name>
    <name evidence="8" type="ORF">UFOPK2931_00786</name>
    <name evidence="9" type="ORF">UFOPK3056_00681</name>
    <name evidence="10" type="ORF">UFOPK3287_00835</name>
    <name evidence="11" type="ORF">UFOPK3558_00696</name>
    <name evidence="12" type="ORF">UFOPK3916_00781</name>
    <name evidence="13" type="ORF">UFOPK4372_00600</name>
</gene>
<comment type="subcellular location">
    <subcellularLocation>
        <location evidence="1">Cell envelope</location>
    </subcellularLocation>
</comment>
<dbReference type="EMBL" id="CAFBOE010000065">
    <property type="protein sequence ID" value="CAB4976725.1"/>
    <property type="molecule type" value="Genomic_DNA"/>
</dbReference>
<dbReference type="InterPro" id="IPR028082">
    <property type="entry name" value="Peripla_BP_I"/>
</dbReference>
<evidence type="ECO:0000256" key="2">
    <source>
        <dbReference type="ARBA" id="ARBA00007639"/>
    </source>
</evidence>
<evidence type="ECO:0000313" key="12">
    <source>
        <dbReference type="EMBL" id="CAB4976725.1"/>
    </source>
</evidence>
<dbReference type="EMBL" id="CAEZWS010000040">
    <property type="protein sequence ID" value="CAB4667296.1"/>
    <property type="molecule type" value="Genomic_DNA"/>
</dbReference>
<keyword evidence="3" id="KW-0732">Signal</keyword>
<dbReference type="EMBL" id="CAEZUA010000023">
    <property type="protein sequence ID" value="CAB4586322.1"/>
    <property type="molecule type" value="Genomic_DNA"/>
</dbReference>
<evidence type="ECO:0000256" key="1">
    <source>
        <dbReference type="ARBA" id="ARBA00004196"/>
    </source>
</evidence>
<evidence type="ECO:0000256" key="3">
    <source>
        <dbReference type="ARBA" id="ARBA00022729"/>
    </source>
</evidence>
<sequence length="365" mass="37450">MTIKSRKARWSALALTTAMVLTASGVATPAQAAQKKLTIGFVVHVIGNPFINQIIDGAKMAAKDLGVTIKVTGPAGAEGDAQLTAVQNLAASGVDGIATSVPAASMVKGLNAIIKAGTPIVQFNGLGVGVNGPYVGEKSVESGRLLGKMVLDKIGGTSAKGDVIVGNCYPGFPVLENRSKGVLESLAKAPGVKIVGPSDVKVDAAANFAAWQGLLAANPNALAMVGLCAPDVESIGKVNAAVPGSKTIGGGYDLTTGNLAALANGTAHISLGQTPFVQGYLPVYILVDSIRNKIKINKPGFINAGTEIVTATSVIEPFKSAALTFAELQKMSASPTLTRKYYDPLVKGYIKDWRKNLKPIADESA</sequence>
<reference evidence="10" key="1">
    <citation type="submission" date="2020-05" db="EMBL/GenBank/DDBJ databases">
        <authorList>
            <person name="Chiriac C."/>
            <person name="Salcher M."/>
            <person name="Ghai R."/>
            <person name="Kavagutti S V."/>
        </authorList>
    </citation>
    <scope>NUCLEOTIDE SEQUENCE</scope>
</reference>
<evidence type="ECO:0000313" key="7">
    <source>
        <dbReference type="EMBL" id="CAB4702478.1"/>
    </source>
</evidence>
<dbReference type="Pfam" id="PF13407">
    <property type="entry name" value="Peripla_BP_4"/>
    <property type="match status" value="1"/>
</dbReference>
<evidence type="ECO:0000313" key="13">
    <source>
        <dbReference type="EMBL" id="CAB5072415.1"/>
    </source>
</evidence>
<dbReference type="AlphaFoldDB" id="A0A6J7BXP5"/>
<dbReference type="EMBL" id="CAEZXT010000059">
    <property type="protein sequence ID" value="CAB4702478.1"/>
    <property type="molecule type" value="Genomic_DNA"/>
</dbReference>
<proteinExistence type="inferred from homology"/>
<dbReference type="InterPro" id="IPR025997">
    <property type="entry name" value="SBP_2_dom"/>
</dbReference>
<evidence type="ECO:0000313" key="10">
    <source>
        <dbReference type="EMBL" id="CAB4850607.1"/>
    </source>
</evidence>
<dbReference type="SUPFAM" id="SSF53822">
    <property type="entry name" value="Periplasmic binding protein-like I"/>
    <property type="match status" value="1"/>
</dbReference>
<evidence type="ECO:0000259" key="4">
    <source>
        <dbReference type="Pfam" id="PF13407"/>
    </source>
</evidence>
<evidence type="ECO:0000313" key="9">
    <source>
        <dbReference type="EMBL" id="CAB4804373.1"/>
    </source>
</evidence>
<evidence type="ECO:0000313" key="11">
    <source>
        <dbReference type="EMBL" id="CAB4901296.1"/>
    </source>
</evidence>
<dbReference type="EMBL" id="CAFBJH010000049">
    <property type="protein sequence ID" value="CAB4850607.1"/>
    <property type="molecule type" value="Genomic_DNA"/>
</dbReference>
<feature type="domain" description="Periplasmic binding protein" evidence="4">
    <location>
        <begin position="39"/>
        <end position="293"/>
    </location>
</feature>
<dbReference type="EMBL" id="CAFBMI010000052">
    <property type="protein sequence ID" value="CAB4901296.1"/>
    <property type="molecule type" value="Genomic_DNA"/>
</dbReference>
<dbReference type="EMBL" id="CAEZZZ010000046">
    <property type="protein sequence ID" value="CAB4781026.1"/>
    <property type="molecule type" value="Genomic_DNA"/>
</dbReference>
<dbReference type="PANTHER" id="PTHR46847">
    <property type="entry name" value="D-ALLOSE-BINDING PERIPLASMIC PROTEIN-RELATED"/>
    <property type="match status" value="1"/>
</dbReference>
<evidence type="ECO:0000313" key="8">
    <source>
        <dbReference type="EMBL" id="CAB4781026.1"/>
    </source>
</evidence>
<name>A0A6J7BXP5_9ZZZZ</name>
<protein>
    <submittedName>
        <fullName evidence="10">Unannotated protein</fullName>
    </submittedName>
</protein>
<accession>A0A6J7BXP5</accession>